<reference evidence="1" key="1">
    <citation type="journal article" date="2013" name="Genetics">
        <title>The draft genome and transcriptome of Panagrellus redivivus are shaped by the harsh demands of a free-living lifestyle.</title>
        <authorList>
            <person name="Srinivasan J."/>
            <person name="Dillman A.R."/>
            <person name="Macchietto M.G."/>
            <person name="Heikkinen L."/>
            <person name="Lakso M."/>
            <person name="Fracchia K.M."/>
            <person name="Antoshechkin I."/>
            <person name="Mortazavi A."/>
            <person name="Wong G."/>
            <person name="Sternberg P.W."/>
        </authorList>
    </citation>
    <scope>NUCLEOTIDE SEQUENCE [LARGE SCALE GENOMIC DNA]</scope>
    <source>
        <strain evidence="1">MT8872</strain>
    </source>
</reference>
<evidence type="ECO:0000313" key="1">
    <source>
        <dbReference type="Proteomes" id="UP000492821"/>
    </source>
</evidence>
<proteinExistence type="predicted"/>
<evidence type="ECO:0000313" key="2">
    <source>
        <dbReference type="WBParaSite" id="Pan_g15398.t1"/>
    </source>
</evidence>
<name>A0A7E4V1L4_PANRE</name>
<protein>
    <submittedName>
        <fullName evidence="2">DUF3456 domain-containing protein</fullName>
    </submittedName>
</protein>
<accession>A0A7E4V1L4</accession>
<keyword evidence="1" id="KW-1185">Reference proteome</keyword>
<dbReference type="Proteomes" id="UP000492821">
    <property type="component" value="Unassembled WGS sequence"/>
</dbReference>
<reference evidence="2" key="2">
    <citation type="submission" date="2020-10" db="UniProtKB">
        <authorList>
            <consortium name="WormBaseParasite"/>
        </authorList>
    </citation>
    <scope>IDENTIFICATION</scope>
</reference>
<organism evidence="1 2">
    <name type="scientific">Panagrellus redivivus</name>
    <name type="common">Microworm</name>
    <dbReference type="NCBI Taxonomy" id="6233"/>
    <lineage>
        <taxon>Eukaryota</taxon>
        <taxon>Metazoa</taxon>
        <taxon>Ecdysozoa</taxon>
        <taxon>Nematoda</taxon>
        <taxon>Chromadorea</taxon>
        <taxon>Rhabditida</taxon>
        <taxon>Tylenchina</taxon>
        <taxon>Panagrolaimomorpha</taxon>
        <taxon>Panagrolaimoidea</taxon>
        <taxon>Panagrolaimidae</taxon>
        <taxon>Panagrellus</taxon>
    </lineage>
</organism>
<dbReference type="AlphaFoldDB" id="A0A7E4V1L4"/>
<dbReference type="WBParaSite" id="Pan_g15398.t1">
    <property type="protein sequence ID" value="Pan_g15398.t1"/>
    <property type="gene ID" value="Pan_g15398"/>
</dbReference>
<sequence length="79" mass="9289">MAPHLLYHCYHQGCTHHLLCVFLPPDVQDWAKSQEYDHQTKIELEELQKEHEFEVEGIAADTMASAGRFFVDFKRSKEK</sequence>